<dbReference type="EMBL" id="JABCKI010000007">
    <property type="protein sequence ID" value="KAG5654497.1"/>
    <property type="molecule type" value="Genomic_DNA"/>
</dbReference>
<feature type="compositionally biased region" description="Basic residues" evidence="1">
    <location>
        <begin position="14"/>
        <end position="23"/>
    </location>
</feature>
<dbReference type="AlphaFoldDB" id="A0A9P7GPL6"/>
<evidence type="ECO:0000256" key="1">
    <source>
        <dbReference type="SAM" id="MobiDB-lite"/>
    </source>
</evidence>
<dbReference type="Proteomes" id="UP000717328">
    <property type="component" value="Unassembled WGS sequence"/>
</dbReference>
<reference evidence="2" key="1">
    <citation type="submission" date="2021-02" db="EMBL/GenBank/DDBJ databases">
        <authorList>
            <person name="Nieuwenhuis M."/>
            <person name="Van De Peppel L.J.J."/>
        </authorList>
    </citation>
    <scope>NUCLEOTIDE SEQUENCE</scope>
    <source>
        <strain evidence="2">D49</strain>
    </source>
</reference>
<protein>
    <submittedName>
        <fullName evidence="2">Uncharacterized protein</fullName>
    </submittedName>
</protein>
<organism evidence="2 3">
    <name type="scientific">Sphagnurus paluster</name>
    <dbReference type="NCBI Taxonomy" id="117069"/>
    <lineage>
        <taxon>Eukaryota</taxon>
        <taxon>Fungi</taxon>
        <taxon>Dikarya</taxon>
        <taxon>Basidiomycota</taxon>
        <taxon>Agaricomycotina</taxon>
        <taxon>Agaricomycetes</taxon>
        <taxon>Agaricomycetidae</taxon>
        <taxon>Agaricales</taxon>
        <taxon>Tricholomatineae</taxon>
        <taxon>Lyophyllaceae</taxon>
        <taxon>Sphagnurus</taxon>
    </lineage>
</organism>
<keyword evidence="3" id="KW-1185">Reference proteome</keyword>
<feature type="non-terminal residue" evidence="2">
    <location>
        <position position="1"/>
    </location>
</feature>
<comment type="caution">
    <text evidence="2">The sequence shown here is derived from an EMBL/GenBank/DDBJ whole genome shotgun (WGS) entry which is preliminary data.</text>
</comment>
<gene>
    <name evidence="2" type="ORF">H0H81_001996</name>
</gene>
<feature type="compositionally biased region" description="Basic and acidic residues" evidence="1">
    <location>
        <begin position="47"/>
        <end position="61"/>
    </location>
</feature>
<accession>A0A9P7GPL6</accession>
<name>A0A9P7GPL6_9AGAR</name>
<evidence type="ECO:0000313" key="2">
    <source>
        <dbReference type="EMBL" id="KAG5654497.1"/>
    </source>
</evidence>
<sequence length="143" mass="15935">SMSSPAKIAETSNRKVKSKKARKHGEASTSNPTDDEKQSNPLTSPLNKKELYTIEGRDKKDKKLKKRRWEAEAGTGGEVEESEKKSKRSKHTQESASDAALDTPTTSNPPTKKKRKNKTGFPDPEEDKSLPSQSQKCPSDLFY</sequence>
<proteinExistence type="predicted"/>
<evidence type="ECO:0000313" key="3">
    <source>
        <dbReference type="Proteomes" id="UP000717328"/>
    </source>
</evidence>
<feature type="region of interest" description="Disordered" evidence="1">
    <location>
        <begin position="1"/>
        <end position="143"/>
    </location>
</feature>
<reference evidence="2" key="2">
    <citation type="submission" date="2021-10" db="EMBL/GenBank/DDBJ databases">
        <title>Phylogenomics reveals ancestral predisposition of the termite-cultivated fungus Termitomyces towards a domesticated lifestyle.</title>
        <authorList>
            <person name="Auxier B."/>
            <person name="Grum-Grzhimaylo A."/>
            <person name="Cardenas M.E."/>
            <person name="Lodge J.D."/>
            <person name="Laessoe T."/>
            <person name="Pedersen O."/>
            <person name="Smith M.E."/>
            <person name="Kuyper T.W."/>
            <person name="Franco-Molano E.A."/>
            <person name="Baroni T.J."/>
            <person name="Aanen D.K."/>
        </authorList>
    </citation>
    <scope>NUCLEOTIDE SEQUENCE</scope>
    <source>
        <strain evidence="2">D49</strain>
    </source>
</reference>